<protein>
    <submittedName>
        <fullName evidence="3">Peptide ABC transporter substrate-binding protein</fullName>
    </submittedName>
</protein>
<dbReference type="PIRSF" id="PIRSF002741">
    <property type="entry name" value="MppA"/>
    <property type="match status" value="1"/>
</dbReference>
<keyword evidence="1" id="KW-0732">Signal</keyword>
<dbReference type="RefSeq" id="WP_203667252.1">
    <property type="nucleotide sequence ID" value="NZ_BONO01000003.1"/>
</dbReference>
<dbReference type="GO" id="GO:0043190">
    <property type="term" value="C:ATP-binding cassette (ABC) transporter complex"/>
    <property type="evidence" value="ECO:0007669"/>
    <property type="project" value="InterPro"/>
</dbReference>
<evidence type="ECO:0000313" key="3">
    <source>
        <dbReference type="EMBL" id="GIG35197.1"/>
    </source>
</evidence>
<dbReference type="EMBL" id="BONO01000003">
    <property type="protein sequence ID" value="GIG35197.1"/>
    <property type="molecule type" value="Genomic_DNA"/>
</dbReference>
<dbReference type="InterPro" id="IPR030678">
    <property type="entry name" value="Peptide/Ni-bd"/>
</dbReference>
<keyword evidence="4" id="KW-1185">Reference proteome</keyword>
<dbReference type="Gene3D" id="3.10.105.10">
    <property type="entry name" value="Dipeptide-binding Protein, Domain 3"/>
    <property type="match status" value="1"/>
</dbReference>
<feature type="domain" description="Solute-binding protein family 5" evidence="2">
    <location>
        <begin position="98"/>
        <end position="469"/>
    </location>
</feature>
<dbReference type="GO" id="GO:1904680">
    <property type="term" value="F:peptide transmembrane transporter activity"/>
    <property type="evidence" value="ECO:0007669"/>
    <property type="project" value="TreeGrafter"/>
</dbReference>
<comment type="caution">
    <text evidence="3">The sequence shown here is derived from an EMBL/GenBank/DDBJ whole genome shotgun (WGS) entry which is preliminary data.</text>
</comment>
<feature type="signal peptide" evidence="1">
    <location>
        <begin position="1"/>
        <end position="33"/>
    </location>
</feature>
<dbReference type="GO" id="GO:0015833">
    <property type="term" value="P:peptide transport"/>
    <property type="evidence" value="ECO:0007669"/>
    <property type="project" value="TreeGrafter"/>
</dbReference>
<evidence type="ECO:0000313" key="4">
    <source>
        <dbReference type="Proteomes" id="UP000642125"/>
    </source>
</evidence>
<organism evidence="3 4">
    <name type="scientific">Cellulomonas pakistanensis</name>
    <dbReference type="NCBI Taxonomy" id="992287"/>
    <lineage>
        <taxon>Bacteria</taxon>
        <taxon>Bacillati</taxon>
        <taxon>Actinomycetota</taxon>
        <taxon>Actinomycetes</taxon>
        <taxon>Micrococcales</taxon>
        <taxon>Cellulomonadaceae</taxon>
        <taxon>Cellulomonas</taxon>
    </lineage>
</organism>
<dbReference type="CDD" id="cd08509">
    <property type="entry name" value="PBP2_TmCBP_oligosaccharides_like"/>
    <property type="match status" value="1"/>
</dbReference>
<dbReference type="InterPro" id="IPR039424">
    <property type="entry name" value="SBP_5"/>
</dbReference>
<evidence type="ECO:0000259" key="2">
    <source>
        <dbReference type="Pfam" id="PF00496"/>
    </source>
</evidence>
<dbReference type="AlphaFoldDB" id="A0A919PAR6"/>
<dbReference type="Pfam" id="PF00496">
    <property type="entry name" value="SBP_bac_5"/>
    <property type="match status" value="1"/>
</dbReference>
<reference evidence="3" key="1">
    <citation type="submission" date="2021-01" db="EMBL/GenBank/DDBJ databases">
        <title>Whole genome shotgun sequence of Cellulomonas pakistanensis NBRC 110800.</title>
        <authorList>
            <person name="Komaki H."/>
            <person name="Tamura T."/>
        </authorList>
    </citation>
    <scope>NUCLEOTIDE SEQUENCE</scope>
    <source>
        <strain evidence="3">NBRC 110800</strain>
    </source>
</reference>
<gene>
    <name evidence="3" type="ORF">Cpa01nite_05780</name>
</gene>
<feature type="chain" id="PRO_5038569422" evidence="1">
    <location>
        <begin position="34"/>
        <end position="575"/>
    </location>
</feature>
<dbReference type="PROSITE" id="PS51257">
    <property type="entry name" value="PROKAR_LIPOPROTEIN"/>
    <property type="match status" value="1"/>
</dbReference>
<accession>A0A919PAR6</accession>
<evidence type="ECO:0000256" key="1">
    <source>
        <dbReference type="SAM" id="SignalP"/>
    </source>
</evidence>
<sequence>MFLRSARTHRRRARRARQGTALVAGAATLALLAACSGGGDGGGGSSTGASGDSATLVAYTGQSGDYQVNFNPFSPSRIGALGTIYEQLFFINKAAETEPVPLLGTEYAWNDDGTELQVTLREGVTWSDGEPFTADDVVFTFDLLASTPAINNVGYAGTATATDDTHVTFTFEAPAFVQGPDVLSGVPIVPEHLWADVDPTADVVENPVGTGAYVLDDFKPQAFTYAANPEYWGGEPAVKTIRFLSLSGNTAGADGIANGTIDWQTGPVPDIQNVAENFPGYDTLTAAQNQMVLATCSSVELGCSGPQTDPAVRHALYLAMDRTQLNQLAFEETASEISPTFALTSTQEGTISADVEEPVAPETADPEGAAEVLEAAGWAKGSDGIYAKDGERLTVTVEVVTGWTDYITAVQTIAQQAKAAGIDVQTAQSSWNEWTERRTQGNFQLAIDSLWQGPAPDPYYLYTYFFSSATGAPVGEAAGNNYARYANADVDAALDALKSMPLDDAEARQPHFDAIQAAVVEDMPYIPILTGGTTSEWNVGKFTGWPTEDDMYAFPAVWSAFDAAEIFKRLEPAEG</sequence>
<dbReference type="Gene3D" id="3.90.76.10">
    <property type="entry name" value="Dipeptide-binding Protein, Domain 1"/>
    <property type="match status" value="1"/>
</dbReference>
<dbReference type="SUPFAM" id="SSF53850">
    <property type="entry name" value="Periplasmic binding protein-like II"/>
    <property type="match status" value="1"/>
</dbReference>
<dbReference type="Proteomes" id="UP000642125">
    <property type="component" value="Unassembled WGS sequence"/>
</dbReference>
<dbReference type="PANTHER" id="PTHR30290">
    <property type="entry name" value="PERIPLASMIC BINDING COMPONENT OF ABC TRANSPORTER"/>
    <property type="match status" value="1"/>
</dbReference>
<dbReference type="InterPro" id="IPR000914">
    <property type="entry name" value="SBP_5_dom"/>
</dbReference>
<dbReference type="PANTHER" id="PTHR30290:SF82">
    <property type="entry name" value="ABC-TYPE DIPEPTIDE_OLIGOPEPTIDE TRANSPORT SYSTEM, PERIPLASMIC COMPONENT"/>
    <property type="match status" value="1"/>
</dbReference>
<dbReference type="Gene3D" id="3.40.190.10">
    <property type="entry name" value="Periplasmic binding protein-like II"/>
    <property type="match status" value="1"/>
</dbReference>
<dbReference type="GO" id="GO:0042597">
    <property type="term" value="C:periplasmic space"/>
    <property type="evidence" value="ECO:0007669"/>
    <property type="project" value="UniProtKB-ARBA"/>
</dbReference>
<proteinExistence type="predicted"/>
<name>A0A919PAR6_9CELL</name>